<gene>
    <name evidence="1" type="ORF">DFP98_101192</name>
</gene>
<evidence type="ECO:0000313" key="1">
    <source>
        <dbReference type="EMBL" id="RED89218.1"/>
    </source>
</evidence>
<comment type="caution">
    <text evidence="1">The sequence shown here is derived from an EMBL/GenBank/DDBJ whole genome shotgun (WGS) entry which is preliminary data.</text>
</comment>
<accession>A0A3D9KT87</accession>
<sequence>MIIQEDYILVSAPTEAGQAFLRTLAMKGLPFVALTNNRADKQALEEIGVKEILMMDTRDSRPPMIPELPIGKVYLFERSFNLCCRYIHTCRSWTGKPIYVITQGNNSRLIYKGLGANYVIHSQGNDLSFLLSENQ</sequence>
<dbReference type="EMBL" id="QRDZ01000001">
    <property type="protein sequence ID" value="RED89218.1"/>
    <property type="molecule type" value="Genomic_DNA"/>
</dbReference>
<keyword evidence="2" id="KW-1185">Reference proteome</keyword>
<reference evidence="1 2" key="1">
    <citation type="submission" date="2018-07" db="EMBL/GenBank/DDBJ databases">
        <title>Genomic Encyclopedia of Type Strains, Phase III (KMG-III): the genomes of soil and plant-associated and newly described type strains.</title>
        <authorList>
            <person name="Whitman W."/>
        </authorList>
    </citation>
    <scope>NUCLEOTIDE SEQUENCE [LARGE SCALE GENOMIC DNA]</scope>
    <source>
        <strain evidence="1 2">CECT 7287</strain>
    </source>
</reference>
<dbReference type="Proteomes" id="UP000256977">
    <property type="component" value="Unassembled WGS sequence"/>
</dbReference>
<name>A0A3D9KT87_9BACL</name>
<proteinExistence type="predicted"/>
<evidence type="ECO:0000313" key="2">
    <source>
        <dbReference type="Proteomes" id="UP000256977"/>
    </source>
</evidence>
<dbReference type="RefSeq" id="WP_116058677.1">
    <property type="nucleotide sequence ID" value="NZ_QRDZ01000001.1"/>
</dbReference>
<dbReference type="AlphaFoldDB" id="A0A3D9KT87"/>
<protein>
    <submittedName>
        <fullName evidence="1">Uncharacterized protein</fullName>
    </submittedName>
</protein>
<organism evidence="1 2">
    <name type="scientific">Cohnella phaseoli</name>
    <dbReference type="NCBI Taxonomy" id="456490"/>
    <lineage>
        <taxon>Bacteria</taxon>
        <taxon>Bacillati</taxon>
        <taxon>Bacillota</taxon>
        <taxon>Bacilli</taxon>
        <taxon>Bacillales</taxon>
        <taxon>Paenibacillaceae</taxon>
        <taxon>Cohnella</taxon>
    </lineage>
</organism>
<dbReference type="OrthoDB" id="2614999at2"/>